<gene>
    <name evidence="2" type="ORF">SLEP1_g46524</name>
</gene>
<accession>A0AAV5LMK6</accession>
<evidence type="ECO:0000259" key="1">
    <source>
        <dbReference type="SMART" id="SM01037"/>
    </source>
</evidence>
<dbReference type="InterPro" id="IPR023393">
    <property type="entry name" value="START-like_dom_sf"/>
</dbReference>
<sequence length="151" mass="16780">MSLYGKLEADVEIKAPANKFHEVFCSRPHHISTMSPDKIQACNLHEGDLGKEGSVIGWNYVHDGEAKVGKQKVEAIDPVNNSITLKLIEGDVLKQYKTFVSKIQATPKGNGSVVHWTFEYEKLNQSVAHPETLLDLAVQMSKDIDSYLTQA</sequence>
<keyword evidence="3" id="KW-1185">Reference proteome</keyword>
<dbReference type="SMART" id="SM01037">
    <property type="entry name" value="Bet_v_1"/>
    <property type="match status" value="1"/>
</dbReference>
<dbReference type="PANTHER" id="PTHR31907">
    <property type="entry name" value="MLP-LIKE PROTEIN 423"/>
    <property type="match status" value="1"/>
</dbReference>
<dbReference type="EMBL" id="BPVZ01000129">
    <property type="protein sequence ID" value="GKV38635.1"/>
    <property type="molecule type" value="Genomic_DNA"/>
</dbReference>
<dbReference type="InterPro" id="IPR051761">
    <property type="entry name" value="MLP-like_ligand-binding"/>
</dbReference>
<dbReference type="GO" id="GO:0006952">
    <property type="term" value="P:defense response"/>
    <property type="evidence" value="ECO:0007669"/>
    <property type="project" value="InterPro"/>
</dbReference>
<evidence type="ECO:0000313" key="3">
    <source>
        <dbReference type="Proteomes" id="UP001054252"/>
    </source>
</evidence>
<feature type="domain" description="Bet v I/Major latex protein" evidence="1">
    <location>
        <begin position="2"/>
        <end position="151"/>
    </location>
</feature>
<proteinExistence type="predicted"/>
<dbReference type="Pfam" id="PF00407">
    <property type="entry name" value="Bet_v_1"/>
    <property type="match status" value="1"/>
</dbReference>
<name>A0AAV5LMK6_9ROSI</name>
<dbReference type="InterPro" id="IPR000916">
    <property type="entry name" value="Bet_v_I/MLP"/>
</dbReference>
<protein>
    <recommendedName>
        <fullName evidence="1">Bet v I/Major latex protein domain-containing protein</fullName>
    </recommendedName>
</protein>
<dbReference type="Proteomes" id="UP001054252">
    <property type="component" value="Unassembled WGS sequence"/>
</dbReference>
<dbReference type="Gene3D" id="3.30.530.20">
    <property type="match status" value="1"/>
</dbReference>
<dbReference type="SUPFAM" id="SSF55961">
    <property type="entry name" value="Bet v1-like"/>
    <property type="match status" value="1"/>
</dbReference>
<organism evidence="2 3">
    <name type="scientific">Rubroshorea leprosula</name>
    <dbReference type="NCBI Taxonomy" id="152421"/>
    <lineage>
        <taxon>Eukaryota</taxon>
        <taxon>Viridiplantae</taxon>
        <taxon>Streptophyta</taxon>
        <taxon>Embryophyta</taxon>
        <taxon>Tracheophyta</taxon>
        <taxon>Spermatophyta</taxon>
        <taxon>Magnoliopsida</taxon>
        <taxon>eudicotyledons</taxon>
        <taxon>Gunneridae</taxon>
        <taxon>Pentapetalae</taxon>
        <taxon>rosids</taxon>
        <taxon>malvids</taxon>
        <taxon>Malvales</taxon>
        <taxon>Dipterocarpaceae</taxon>
        <taxon>Rubroshorea</taxon>
    </lineage>
</organism>
<evidence type="ECO:0000313" key="2">
    <source>
        <dbReference type="EMBL" id="GKV38635.1"/>
    </source>
</evidence>
<dbReference type="CDD" id="cd07816">
    <property type="entry name" value="Bet_v1-like"/>
    <property type="match status" value="1"/>
</dbReference>
<comment type="caution">
    <text evidence="2">The sequence shown here is derived from an EMBL/GenBank/DDBJ whole genome shotgun (WGS) entry which is preliminary data.</text>
</comment>
<dbReference type="AlphaFoldDB" id="A0AAV5LMK6"/>
<reference evidence="2 3" key="1">
    <citation type="journal article" date="2021" name="Commun. Biol.">
        <title>The genome of Shorea leprosula (Dipterocarpaceae) highlights the ecological relevance of drought in aseasonal tropical rainforests.</title>
        <authorList>
            <person name="Ng K.K.S."/>
            <person name="Kobayashi M.J."/>
            <person name="Fawcett J.A."/>
            <person name="Hatakeyama M."/>
            <person name="Paape T."/>
            <person name="Ng C.H."/>
            <person name="Ang C.C."/>
            <person name="Tnah L.H."/>
            <person name="Lee C.T."/>
            <person name="Nishiyama T."/>
            <person name="Sese J."/>
            <person name="O'Brien M.J."/>
            <person name="Copetti D."/>
            <person name="Mohd Noor M.I."/>
            <person name="Ong R.C."/>
            <person name="Putra M."/>
            <person name="Sireger I.Z."/>
            <person name="Indrioko S."/>
            <person name="Kosugi Y."/>
            <person name="Izuno A."/>
            <person name="Isagi Y."/>
            <person name="Lee S.L."/>
            <person name="Shimizu K.K."/>
        </authorList>
    </citation>
    <scope>NUCLEOTIDE SEQUENCE [LARGE SCALE GENOMIC DNA]</scope>
    <source>
        <strain evidence="2">214</strain>
    </source>
</reference>